<protein>
    <submittedName>
        <fullName evidence="6">Helix-turn-helix transcriptional regulator</fullName>
    </submittedName>
</protein>
<dbReference type="PROSITE" id="PS00041">
    <property type="entry name" value="HTH_ARAC_FAMILY_1"/>
    <property type="match status" value="1"/>
</dbReference>
<keyword evidence="3" id="KW-0010">Activator</keyword>
<dbReference type="InterPro" id="IPR009057">
    <property type="entry name" value="Homeodomain-like_sf"/>
</dbReference>
<dbReference type="SUPFAM" id="SSF46689">
    <property type="entry name" value="Homeodomain-like"/>
    <property type="match status" value="2"/>
</dbReference>
<accession>A0ABV7WS50</accession>
<gene>
    <name evidence="6" type="ORF">ACFOND_08410</name>
</gene>
<evidence type="ECO:0000259" key="5">
    <source>
        <dbReference type="PROSITE" id="PS01124"/>
    </source>
</evidence>
<reference evidence="7" key="1">
    <citation type="journal article" date="2019" name="Int. J. Syst. Evol. Microbiol.">
        <title>The Global Catalogue of Microorganisms (GCM) 10K type strain sequencing project: providing services to taxonomists for standard genome sequencing and annotation.</title>
        <authorList>
            <consortium name="The Broad Institute Genomics Platform"/>
            <consortium name="The Broad Institute Genome Sequencing Center for Infectious Disease"/>
            <person name="Wu L."/>
            <person name="Ma J."/>
        </authorList>
    </citation>
    <scope>NUCLEOTIDE SEQUENCE [LARGE SCALE GENOMIC DNA]</scope>
    <source>
        <strain evidence="7">CECT 8288</strain>
    </source>
</reference>
<dbReference type="PANTHER" id="PTHR43280">
    <property type="entry name" value="ARAC-FAMILY TRANSCRIPTIONAL REGULATOR"/>
    <property type="match status" value="1"/>
</dbReference>
<evidence type="ECO:0000256" key="4">
    <source>
        <dbReference type="ARBA" id="ARBA00023163"/>
    </source>
</evidence>
<dbReference type="Pfam" id="PF02311">
    <property type="entry name" value="AraC_binding"/>
    <property type="match status" value="1"/>
</dbReference>
<dbReference type="SUPFAM" id="SSF51215">
    <property type="entry name" value="Regulatory protein AraC"/>
    <property type="match status" value="1"/>
</dbReference>
<dbReference type="InterPro" id="IPR020449">
    <property type="entry name" value="Tscrpt_reg_AraC-type_HTH"/>
</dbReference>
<keyword evidence="7" id="KW-1185">Reference proteome</keyword>
<keyword evidence="2" id="KW-0238">DNA-binding</keyword>
<feature type="domain" description="HTH araC/xylS-type" evidence="5">
    <location>
        <begin position="174"/>
        <end position="272"/>
    </location>
</feature>
<evidence type="ECO:0000313" key="7">
    <source>
        <dbReference type="Proteomes" id="UP001595710"/>
    </source>
</evidence>
<comment type="caution">
    <text evidence="6">The sequence shown here is derived from an EMBL/GenBank/DDBJ whole genome shotgun (WGS) entry which is preliminary data.</text>
</comment>
<dbReference type="Gene3D" id="1.10.10.60">
    <property type="entry name" value="Homeodomain-like"/>
    <property type="match status" value="2"/>
</dbReference>
<dbReference type="PROSITE" id="PS01124">
    <property type="entry name" value="HTH_ARAC_FAMILY_2"/>
    <property type="match status" value="1"/>
</dbReference>
<dbReference type="EMBL" id="JBHRYN010000010">
    <property type="protein sequence ID" value="MFC3701656.1"/>
    <property type="molecule type" value="Genomic_DNA"/>
</dbReference>
<keyword evidence="1" id="KW-0805">Transcription regulation</keyword>
<dbReference type="InterPro" id="IPR018062">
    <property type="entry name" value="HTH_AraC-typ_CS"/>
</dbReference>
<dbReference type="InterPro" id="IPR018060">
    <property type="entry name" value="HTH_AraC"/>
</dbReference>
<keyword evidence="4" id="KW-0804">Transcription</keyword>
<dbReference type="RefSeq" id="WP_290280650.1">
    <property type="nucleotide sequence ID" value="NZ_JAUFQI010000001.1"/>
</dbReference>
<dbReference type="InterPro" id="IPR037923">
    <property type="entry name" value="HTH-like"/>
</dbReference>
<evidence type="ECO:0000256" key="2">
    <source>
        <dbReference type="ARBA" id="ARBA00023125"/>
    </source>
</evidence>
<organism evidence="6 7">
    <name type="scientific">Reinekea marina</name>
    <dbReference type="NCBI Taxonomy" id="1310421"/>
    <lineage>
        <taxon>Bacteria</taxon>
        <taxon>Pseudomonadati</taxon>
        <taxon>Pseudomonadota</taxon>
        <taxon>Gammaproteobacteria</taxon>
        <taxon>Oceanospirillales</taxon>
        <taxon>Saccharospirillaceae</taxon>
        <taxon>Reinekea</taxon>
    </lineage>
</organism>
<dbReference type="Proteomes" id="UP001595710">
    <property type="component" value="Unassembled WGS sequence"/>
</dbReference>
<evidence type="ECO:0000313" key="6">
    <source>
        <dbReference type="EMBL" id="MFC3701656.1"/>
    </source>
</evidence>
<dbReference type="PRINTS" id="PR00032">
    <property type="entry name" value="HTHARAC"/>
</dbReference>
<name>A0ABV7WS50_9GAMM</name>
<evidence type="ECO:0000256" key="3">
    <source>
        <dbReference type="ARBA" id="ARBA00023159"/>
    </source>
</evidence>
<evidence type="ECO:0000256" key="1">
    <source>
        <dbReference type="ARBA" id="ARBA00023015"/>
    </source>
</evidence>
<proteinExistence type="predicted"/>
<sequence>MKFSNKLEIGKECFEIFLTSDELPEMSLHNIHMAGIAHLKPPYVIERSQLNLHTLLFTSSGQGKLTTETTEAVIQPGTMTVLPAQTNYRFEINDDHWDMCWILLPEKLDWQTLMPDQPEIRPTSQALNIFYLCHVINQEREIEASFRDQSFHQLARYIESNLNSLTLEKDDRLSAAFRSVNQSLHKPWTVNDIAQLTYYSEPHLYRLCKERFGKSPKQIIRSLRIDRAKQLLTLTDWPLNELAQRVGFSDAFNFSNRFKKEVGLSPSRFREVGSNDSTNNT</sequence>
<dbReference type="SMART" id="SM00342">
    <property type="entry name" value="HTH_ARAC"/>
    <property type="match status" value="1"/>
</dbReference>
<dbReference type="PANTHER" id="PTHR43280:SF2">
    <property type="entry name" value="HTH-TYPE TRANSCRIPTIONAL REGULATOR EXSA"/>
    <property type="match status" value="1"/>
</dbReference>
<dbReference type="InterPro" id="IPR003313">
    <property type="entry name" value="AraC-bd"/>
</dbReference>
<dbReference type="Pfam" id="PF12833">
    <property type="entry name" value="HTH_18"/>
    <property type="match status" value="1"/>
</dbReference>